<dbReference type="Gene3D" id="3.10.450.50">
    <property type="match status" value="1"/>
</dbReference>
<protein>
    <submittedName>
        <fullName evidence="2">DUF4440 domain-containing protein</fullName>
    </submittedName>
</protein>
<evidence type="ECO:0000313" key="3">
    <source>
        <dbReference type="Proteomes" id="UP000257144"/>
    </source>
</evidence>
<feature type="domain" description="DUF4440" evidence="1">
    <location>
        <begin position="6"/>
        <end position="113"/>
    </location>
</feature>
<dbReference type="InterPro" id="IPR027843">
    <property type="entry name" value="DUF4440"/>
</dbReference>
<reference evidence="2 3" key="1">
    <citation type="submission" date="2018-07" db="EMBL/GenBank/DDBJ databases">
        <title>Bacillus sp. YLB-04 draft genome sequence.</title>
        <authorList>
            <person name="Yu L."/>
            <person name="Tang X."/>
        </authorList>
    </citation>
    <scope>NUCLEOTIDE SEQUENCE [LARGE SCALE GENOMIC DNA]</scope>
    <source>
        <strain evidence="2 3">YLB-04</strain>
    </source>
</reference>
<proteinExistence type="predicted"/>
<accession>A0A3D8GUC4</accession>
<dbReference type="EMBL" id="QNQT01000002">
    <property type="protein sequence ID" value="RDU37809.1"/>
    <property type="molecule type" value="Genomic_DNA"/>
</dbReference>
<dbReference type="Proteomes" id="UP000257144">
    <property type="component" value="Unassembled WGS sequence"/>
</dbReference>
<comment type="caution">
    <text evidence="2">The sequence shown here is derived from an EMBL/GenBank/DDBJ whole genome shotgun (WGS) entry which is preliminary data.</text>
</comment>
<gene>
    <name evidence="2" type="ORF">DRW41_08295</name>
</gene>
<dbReference type="OrthoDB" id="9152983at2"/>
<sequence length="121" mass="13920">MGHEQALENYIRATNTHDFSQVEKLLHPGAVYWFSDKTCTSISDIQAYFENSWNLIKDEVYSASDINWLAVDANSATCIYRYHYEGYYNGTFASGSGRVTNVFVKDANQEWKLIHEHLSPN</sequence>
<evidence type="ECO:0000259" key="1">
    <source>
        <dbReference type="Pfam" id="PF14534"/>
    </source>
</evidence>
<dbReference type="RefSeq" id="WP_115451479.1">
    <property type="nucleotide sequence ID" value="NZ_QNQT01000002.1"/>
</dbReference>
<name>A0A3D8GUC4_9BACI</name>
<dbReference type="SUPFAM" id="SSF54427">
    <property type="entry name" value="NTF2-like"/>
    <property type="match status" value="1"/>
</dbReference>
<keyword evidence="3" id="KW-1185">Reference proteome</keyword>
<dbReference type="InterPro" id="IPR032710">
    <property type="entry name" value="NTF2-like_dom_sf"/>
</dbReference>
<dbReference type="AlphaFoldDB" id="A0A3D8GUC4"/>
<dbReference type="Pfam" id="PF14534">
    <property type="entry name" value="DUF4440"/>
    <property type="match status" value="1"/>
</dbReference>
<evidence type="ECO:0000313" key="2">
    <source>
        <dbReference type="EMBL" id="RDU37809.1"/>
    </source>
</evidence>
<organism evidence="2 3">
    <name type="scientific">Neobacillus piezotolerans</name>
    <dbReference type="NCBI Taxonomy" id="2259171"/>
    <lineage>
        <taxon>Bacteria</taxon>
        <taxon>Bacillati</taxon>
        <taxon>Bacillota</taxon>
        <taxon>Bacilli</taxon>
        <taxon>Bacillales</taxon>
        <taxon>Bacillaceae</taxon>
        <taxon>Neobacillus</taxon>
    </lineage>
</organism>